<dbReference type="EMBL" id="KV427606">
    <property type="protein sequence ID" value="KZT11961.1"/>
    <property type="molecule type" value="Genomic_DNA"/>
</dbReference>
<gene>
    <name evidence="1" type="ORF">LAESUDRAFT_160492</name>
</gene>
<evidence type="ECO:0000313" key="1">
    <source>
        <dbReference type="EMBL" id="KZT11961.1"/>
    </source>
</evidence>
<keyword evidence="2" id="KW-1185">Reference proteome</keyword>
<proteinExistence type="predicted"/>
<dbReference type="GeneID" id="63818432"/>
<evidence type="ECO:0000313" key="2">
    <source>
        <dbReference type="Proteomes" id="UP000076871"/>
    </source>
</evidence>
<sequence>MSSSLVTVAWCPLGRRARVLTMARRSRVPPCPSNDTVTGRGGLFQAGVAPAGGSGAFGCLHFSALRGSQFLRNSIQTTLGLWCLRIFSLLVPVMGICCFAFGDCYSTEISVDRSVEVRMLSVSQLWGVNCGSSIALRVTSVSEFDVSHQRGI</sequence>
<name>A0A165HNA5_9APHY</name>
<organism evidence="1 2">
    <name type="scientific">Laetiporus sulphureus 93-53</name>
    <dbReference type="NCBI Taxonomy" id="1314785"/>
    <lineage>
        <taxon>Eukaryota</taxon>
        <taxon>Fungi</taxon>
        <taxon>Dikarya</taxon>
        <taxon>Basidiomycota</taxon>
        <taxon>Agaricomycotina</taxon>
        <taxon>Agaricomycetes</taxon>
        <taxon>Polyporales</taxon>
        <taxon>Laetiporus</taxon>
    </lineage>
</organism>
<protein>
    <submittedName>
        <fullName evidence="1">Uncharacterized protein</fullName>
    </submittedName>
</protein>
<dbReference type="AlphaFoldDB" id="A0A165HNA5"/>
<dbReference type="Proteomes" id="UP000076871">
    <property type="component" value="Unassembled WGS sequence"/>
</dbReference>
<accession>A0A165HNA5</accession>
<dbReference type="RefSeq" id="XP_040769609.1">
    <property type="nucleotide sequence ID" value="XM_040901400.1"/>
</dbReference>
<reference evidence="1 2" key="1">
    <citation type="journal article" date="2016" name="Mol. Biol. Evol.">
        <title>Comparative Genomics of Early-Diverging Mushroom-Forming Fungi Provides Insights into the Origins of Lignocellulose Decay Capabilities.</title>
        <authorList>
            <person name="Nagy L.G."/>
            <person name="Riley R."/>
            <person name="Tritt A."/>
            <person name="Adam C."/>
            <person name="Daum C."/>
            <person name="Floudas D."/>
            <person name="Sun H."/>
            <person name="Yadav J.S."/>
            <person name="Pangilinan J."/>
            <person name="Larsson K.H."/>
            <person name="Matsuura K."/>
            <person name="Barry K."/>
            <person name="Labutti K."/>
            <person name="Kuo R."/>
            <person name="Ohm R.A."/>
            <person name="Bhattacharya S.S."/>
            <person name="Shirouzu T."/>
            <person name="Yoshinaga Y."/>
            <person name="Martin F.M."/>
            <person name="Grigoriev I.V."/>
            <person name="Hibbett D.S."/>
        </authorList>
    </citation>
    <scope>NUCLEOTIDE SEQUENCE [LARGE SCALE GENOMIC DNA]</scope>
    <source>
        <strain evidence="1 2">93-53</strain>
    </source>
</reference>
<dbReference type="InParanoid" id="A0A165HNA5"/>